<dbReference type="AlphaFoldDB" id="A0A2G1QLT3"/>
<dbReference type="OrthoDB" id="7350221at2"/>
<dbReference type="InterPro" id="IPR045517">
    <property type="entry name" value="Glyoxalase_8"/>
</dbReference>
<dbReference type="RefSeq" id="WP_099306990.1">
    <property type="nucleotide sequence ID" value="NZ_PDVP01000008.1"/>
</dbReference>
<gene>
    <name evidence="2" type="ORF">CSC94_14065</name>
</gene>
<evidence type="ECO:0000313" key="3">
    <source>
        <dbReference type="Proteomes" id="UP000221168"/>
    </source>
</evidence>
<dbReference type="EMBL" id="PDVP01000008">
    <property type="protein sequence ID" value="PHP66410.1"/>
    <property type="molecule type" value="Genomic_DNA"/>
</dbReference>
<dbReference type="Proteomes" id="UP000221168">
    <property type="component" value="Unassembled WGS sequence"/>
</dbReference>
<dbReference type="Pfam" id="PF20066">
    <property type="entry name" value="Glyoxalase_8"/>
    <property type="match status" value="1"/>
</dbReference>
<evidence type="ECO:0000259" key="1">
    <source>
        <dbReference type="Pfam" id="PF20066"/>
    </source>
</evidence>
<proteinExistence type="predicted"/>
<name>A0A2G1QLT3_9HYPH</name>
<organism evidence="2 3">
    <name type="scientific">Zhengella mangrovi</name>
    <dbReference type="NCBI Taxonomy" id="1982044"/>
    <lineage>
        <taxon>Bacteria</taxon>
        <taxon>Pseudomonadati</taxon>
        <taxon>Pseudomonadota</taxon>
        <taxon>Alphaproteobacteria</taxon>
        <taxon>Hyphomicrobiales</taxon>
        <taxon>Notoacmeibacteraceae</taxon>
        <taxon>Zhengella</taxon>
    </lineage>
</organism>
<accession>A0A2G1QLT3</accession>
<feature type="domain" description="Glyoxalase-related protein" evidence="1">
    <location>
        <begin position="8"/>
        <end position="145"/>
    </location>
</feature>
<sequence length="146" mass="16111">MNGNRGLTPSIDDMKAQAKRLRADLETRGTPVSHAQALELVARQHGHRDWNTAHAAAGNRPPASFHVGQVLTGTYLGQKFLGEVIAVQRLGEGNRWRLTFQFDEPVDVVTFDSFSAFRHRVTVTVGSDGLTAEHTSNGEPHMRIEL</sequence>
<evidence type="ECO:0000313" key="2">
    <source>
        <dbReference type="EMBL" id="PHP66410.1"/>
    </source>
</evidence>
<comment type="caution">
    <text evidence="2">The sequence shown here is derived from an EMBL/GenBank/DDBJ whole genome shotgun (WGS) entry which is preliminary data.</text>
</comment>
<keyword evidence="3" id="KW-1185">Reference proteome</keyword>
<reference evidence="2 3" key="1">
    <citation type="submission" date="2017-10" db="EMBL/GenBank/DDBJ databases">
        <title>Sedimentibacterium mangrovi gen. nov., sp. nov., a novel member of family Phyllobacteriacea isolated from mangrove sediment.</title>
        <authorList>
            <person name="Liao H."/>
            <person name="Tian Y."/>
        </authorList>
    </citation>
    <scope>NUCLEOTIDE SEQUENCE [LARGE SCALE GENOMIC DNA]</scope>
    <source>
        <strain evidence="2 3">X9-2-2</strain>
    </source>
</reference>
<protein>
    <recommendedName>
        <fullName evidence="1">Glyoxalase-related protein domain-containing protein</fullName>
    </recommendedName>
</protein>